<feature type="transmembrane region" description="Helical" evidence="2">
    <location>
        <begin position="62"/>
        <end position="80"/>
    </location>
</feature>
<dbReference type="SUPFAM" id="SSF54106">
    <property type="entry name" value="LysM domain"/>
    <property type="match status" value="1"/>
</dbReference>
<organism evidence="4 5">
    <name type="scientific">Lactobacillus johnsonii</name>
    <dbReference type="NCBI Taxonomy" id="33959"/>
    <lineage>
        <taxon>Bacteria</taxon>
        <taxon>Bacillati</taxon>
        <taxon>Bacillota</taxon>
        <taxon>Bacilli</taxon>
        <taxon>Lactobacillales</taxon>
        <taxon>Lactobacillaceae</taxon>
        <taxon>Lactobacillus</taxon>
    </lineage>
</organism>
<keyword evidence="2" id="KW-1133">Transmembrane helix</keyword>
<dbReference type="SMART" id="SM00257">
    <property type="entry name" value="LysM"/>
    <property type="match status" value="1"/>
</dbReference>
<feature type="compositionally biased region" description="Basic and acidic residues" evidence="1">
    <location>
        <begin position="1"/>
        <end position="23"/>
    </location>
</feature>
<name>A0A267M8E2_LACJH</name>
<keyword evidence="2" id="KW-0812">Transmembrane</keyword>
<protein>
    <submittedName>
        <fullName evidence="4">Peptidoglycan-binding protein LysM</fullName>
    </submittedName>
</protein>
<dbReference type="InterPro" id="IPR018392">
    <property type="entry name" value="LysM"/>
</dbReference>
<feature type="region of interest" description="Disordered" evidence="1">
    <location>
        <begin position="1"/>
        <end position="59"/>
    </location>
</feature>
<dbReference type="AlphaFoldDB" id="A0A267M8E2"/>
<dbReference type="Proteomes" id="UP000216008">
    <property type="component" value="Unassembled WGS sequence"/>
</dbReference>
<evidence type="ECO:0000313" key="5">
    <source>
        <dbReference type="Proteomes" id="UP000216008"/>
    </source>
</evidence>
<dbReference type="Pfam" id="PF01476">
    <property type="entry name" value="LysM"/>
    <property type="match status" value="1"/>
</dbReference>
<dbReference type="CDD" id="cd00118">
    <property type="entry name" value="LysM"/>
    <property type="match status" value="1"/>
</dbReference>
<evidence type="ECO:0000256" key="1">
    <source>
        <dbReference type="SAM" id="MobiDB-lite"/>
    </source>
</evidence>
<gene>
    <name evidence="4" type="ORF">A3Q24_05330</name>
</gene>
<dbReference type="RefSeq" id="WP_087285228.1">
    <property type="nucleotide sequence ID" value="NZ_JAINRK010000006.1"/>
</dbReference>
<comment type="caution">
    <text evidence="4">The sequence shown here is derived from an EMBL/GenBank/DDBJ whole genome shotgun (WGS) entry which is preliminary data.</text>
</comment>
<sequence length="255" mass="27881">MKENKSQDNKEPKGPYKHFERPKTSRSAMHHRESEPEAEPEVTSRKSTQSEGSPKGPHHSQLWAGLIIVAIIIIALIPIVSSRLHANSNNLAEKSVKVSKSSSSKSHKAKNKKSKHSSSKKSKSKSSSVRREEESSSSQSQDTTPAVVSQSESQSSQVSQSSGTQSYESSASQTTTQDQSQQSTQNSTQTNQNTWQNNGGSSSSKYEAPRSYTVQEGDSLSKIARENNTSVHHLEQINDLESADSISIGQSIKLR</sequence>
<keyword evidence="2" id="KW-0472">Membrane</keyword>
<dbReference type="InterPro" id="IPR036779">
    <property type="entry name" value="LysM_dom_sf"/>
</dbReference>
<accession>A0A267M8E2</accession>
<evidence type="ECO:0000313" key="4">
    <source>
        <dbReference type="EMBL" id="PAB55105.1"/>
    </source>
</evidence>
<dbReference type="Gene3D" id="3.10.350.10">
    <property type="entry name" value="LysM domain"/>
    <property type="match status" value="1"/>
</dbReference>
<feature type="region of interest" description="Disordered" evidence="1">
    <location>
        <begin position="94"/>
        <end position="227"/>
    </location>
</feature>
<feature type="compositionally biased region" description="Low complexity" evidence="1">
    <location>
        <begin position="147"/>
        <end position="204"/>
    </location>
</feature>
<dbReference type="PROSITE" id="PS51782">
    <property type="entry name" value="LYSM"/>
    <property type="match status" value="1"/>
</dbReference>
<dbReference type="EMBL" id="NIBD01000028">
    <property type="protein sequence ID" value="PAB55105.1"/>
    <property type="molecule type" value="Genomic_DNA"/>
</dbReference>
<proteinExistence type="predicted"/>
<evidence type="ECO:0000259" key="3">
    <source>
        <dbReference type="PROSITE" id="PS51782"/>
    </source>
</evidence>
<feature type="compositionally biased region" description="Basic residues" evidence="1">
    <location>
        <begin position="105"/>
        <end position="124"/>
    </location>
</feature>
<reference evidence="4 5" key="1">
    <citation type="submission" date="2017-05" db="EMBL/GenBank/DDBJ databases">
        <title>Lactobacillus johnsonii from commercial turkeys.</title>
        <authorList>
            <person name="Johnson T.J."/>
            <person name="Youmans B."/>
        </authorList>
    </citation>
    <scope>NUCLEOTIDE SEQUENCE [LARGE SCALE GENOMIC DNA]</scope>
    <source>
        <strain evidence="4 5">UMNLJ114</strain>
    </source>
</reference>
<evidence type="ECO:0000256" key="2">
    <source>
        <dbReference type="SAM" id="Phobius"/>
    </source>
</evidence>
<feature type="domain" description="LysM" evidence="3">
    <location>
        <begin position="210"/>
        <end position="254"/>
    </location>
</feature>